<dbReference type="RefSeq" id="WP_150904187.1">
    <property type="nucleotide sequence ID" value="NZ_VTWT01000006.1"/>
</dbReference>
<sequence>MNEFLNRITAQREVIKIINKQNENIFPLAGLSAKSLERWKIDNSISEESELMKTLYLISSKLFFLANKSQEQITNDYRLLSKSVRKLITHLQENIKNWL</sequence>
<gene>
    <name evidence="1" type="ORF">F0P94_12305</name>
</gene>
<proteinExistence type="predicted"/>
<dbReference type="Proteomes" id="UP000326570">
    <property type="component" value="Unassembled WGS sequence"/>
</dbReference>
<reference evidence="1 2" key="1">
    <citation type="submission" date="2019-09" db="EMBL/GenBank/DDBJ databases">
        <title>Genome sequence of Adhaeribacter sp. M2.</title>
        <authorList>
            <person name="Srinivasan S."/>
        </authorList>
    </citation>
    <scope>NUCLEOTIDE SEQUENCE [LARGE SCALE GENOMIC DNA]</scope>
    <source>
        <strain evidence="1 2">M2</strain>
    </source>
</reference>
<protein>
    <recommendedName>
        <fullName evidence="3">Four helix bundle protein</fullName>
    </recommendedName>
</protein>
<organism evidence="1 2">
    <name type="scientific">Adhaeribacter soli</name>
    <dbReference type="NCBI Taxonomy" id="2607655"/>
    <lineage>
        <taxon>Bacteria</taxon>
        <taxon>Pseudomonadati</taxon>
        <taxon>Bacteroidota</taxon>
        <taxon>Cytophagia</taxon>
        <taxon>Cytophagales</taxon>
        <taxon>Hymenobacteraceae</taxon>
        <taxon>Adhaeribacter</taxon>
    </lineage>
</organism>
<evidence type="ECO:0000313" key="1">
    <source>
        <dbReference type="EMBL" id="KAA9332774.1"/>
    </source>
</evidence>
<keyword evidence="2" id="KW-1185">Reference proteome</keyword>
<comment type="caution">
    <text evidence="1">The sequence shown here is derived from an EMBL/GenBank/DDBJ whole genome shotgun (WGS) entry which is preliminary data.</text>
</comment>
<dbReference type="AlphaFoldDB" id="A0A5N1IRV4"/>
<dbReference type="EMBL" id="VTWT01000006">
    <property type="protein sequence ID" value="KAA9332774.1"/>
    <property type="molecule type" value="Genomic_DNA"/>
</dbReference>
<evidence type="ECO:0000313" key="2">
    <source>
        <dbReference type="Proteomes" id="UP000326570"/>
    </source>
</evidence>
<evidence type="ECO:0008006" key="3">
    <source>
        <dbReference type="Google" id="ProtNLM"/>
    </source>
</evidence>
<accession>A0A5N1IRV4</accession>
<name>A0A5N1IRV4_9BACT</name>